<accession>A0ABW0K2H6</accession>
<reference evidence="3" key="1">
    <citation type="journal article" date="2019" name="Int. J. Syst. Evol. Microbiol.">
        <title>The Global Catalogue of Microorganisms (GCM) 10K type strain sequencing project: providing services to taxonomists for standard genome sequencing and annotation.</title>
        <authorList>
            <consortium name="The Broad Institute Genomics Platform"/>
            <consortium name="The Broad Institute Genome Sequencing Center for Infectious Disease"/>
            <person name="Wu L."/>
            <person name="Ma J."/>
        </authorList>
    </citation>
    <scope>NUCLEOTIDE SEQUENCE [LARGE SCALE GENOMIC DNA]</scope>
    <source>
        <strain evidence="3">KACC 11904</strain>
    </source>
</reference>
<feature type="domain" description="Methyltransferase type 11" evidence="1">
    <location>
        <begin position="75"/>
        <end position="176"/>
    </location>
</feature>
<dbReference type="Pfam" id="PF08241">
    <property type="entry name" value="Methyltransf_11"/>
    <property type="match status" value="1"/>
</dbReference>
<dbReference type="EMBL" id="JBHSMJ010000004">
    <property type="protein sequence ID" value="MFC5446852.1"/>
    <property type="molecule type" value="Genomic_DNA"/>
</dbReference>
<protein>
    <submittedName>
        <fullName evidence="2">Class I SAM-dependent methyltransferase</fullName>
        <ecNumber evidence="2">2.1.1.222</ecNumber>
        <ecNumber evidence="2">2.1.1.64</ecNumber>
    </submittedName>
</protein>
<dbReference type="GO" id="GO:0102208">
    <property type="term" value="F:2-polyprenyl-6-hydroxyphenol methylase activity"/>
    <property type="evidence" value="ECO:0007669"/>
    <property type="project" value="UniProtKB-EC"/>
</dbReference>
<dbReference type="EC" id="2.1.1.222" evidence="2"/>
<dbReference type="Gene3D" id="3.40.50.150">
    <property type="entry name" value="Vaccinia Virus protein VP39"/>
    <property type="match status" value="1"/>
</dbReference>
<evidence type="ECO:0000313" key="2">
    <source>
        <dbReference type="EMBL" id="MFC5446852.1"/>
    </source>
</evidence>
<dbReference type="CDD" id="cd02440">
    <property type="entry name" value="AdoMet_MTases"/>
    <property type="match status" value="1"/>
</dbReference>
<dbReference type="Proteomes" id="UP001596044">
    <property type="component" value="Unassembled WGS sequence"/>
</dbReference>
<dbReference type="RefSeq" id="WP_270880453.1">
    <property type="nucleotide sequence ID" value="NZ_JAQFVF010000033.1"/>
</dbReference>
<keyword evidence="2" id="KW-0489">Methyltransferase</keyword>
<evidence type="ECO:0000259" key="1">
    <source>
        <dbReference type="Pfam" id="PF08241"/>
    </source>
</evidence>
<evidence type="ECO:0000313" key="3">
    <source>
        <dbReference type="Proteomes" id="UP001596044"/>
    </source>
</evidence>
<dbReference type="InterPro" id="IPR029063">
    <property type="entry name" value="SAM-dependent_MTases_sf"/>
</dbReference>
<comment type="caution">
    <text evidence="2">The sequence shown here is derived from an EMBL/GenBank/DDBJ whole genome shotgun (WGS) entry which is preliminary data.</text>
</comment>
<proteinExistence type="predicted"/>
<gene>
    <name evidence="2" type="ORF">ACFPOG_01135</name>
</gene>
<dbReference type="InterPro" id="IPR013216">
    <property type="entry name" value="Methyltransf_11"/>
</dbReference>
<dbReference type="GO" id="GO:0061542">
    <property type="term" value="F:3-demethylubiquinol 3-O-methyltransferase activity"/>
    <property type="evidence" value="ECO:0007669"/>
    <property type="project" value="UniProtKB-EC"/>
</dbReference>
<keyword evidence="3" id="KW-1185">Reference proteome</keyword>
<sequence length="303" mass="34357">MYIGNVKINLNYYTGQDFYSDGSIESEILDLVKDENNDITKILAEDNRWPILYHLSPIRRNLLEGFESNFGSSVLEIGAGCGALTGLLCENASKVVAIELSKRRAEIIAHRHKTFSNLEIIIGNLNAIEIEENSFDCITLIGVLEYATQFTGGETPEETFLNNIKSKLKIGGKLIIAIENKFGLKYWNGSREDHTGRLFDGLENYPGTNAKARTFSKNELTQILTSLKFSKIDYYYPLPDYKMPTQVFSEGYLPRKGNLNITTPNYDMDKILLFNEKLVYENLVESGYFDIFANSFLVICEKV</sequence>
<dbReference type="PANTHER" id="PTHR43861">
    <property type="entry name" value="TRANS-ACONITATE 2-METHYLTRANSFERASE-RELATED"/>
    <property type="match status" value="1"/>
</dbReference>
<name>A0ABW0K2H6_9BACL</name>
<keyword evidence="2" id="KW-0808">Transferase</keyword>
<dbReference type="SUPFAM" id="SSF53335">
    <property type="entry name" value="S-adenosyl-L-methionine-dependent methyltransferases"/>
    <property type="match status" value="1"/>
</dbReference>
<dbReference type="GO" id="GO:0032259">
    <property type="term" value="P:methylation"/>
    <property type="evidence" value="ECO:0007669"/>
    <property type="project" value="UniProtKB-KW"/>
</dbReference>
<dbReference type="EC" id="2.1.1.64" evidence="2"/>
<organism evidence="2 3">
    <name type="scientific">Paenibacillus aestuarii</name>
    <dbReference type="NCBI Taxonomy" id="516965"/>
    <lineage>
        <taxon>Bacteria</taxon>
        <taxon>Bacillati</taxon>
        <taxon>Bacillota</taxon>
        <taxon>Bacilli</taxon>
        <taxon>Bacillales</taxon>
        <taxon>Paenibacillaceae</taxon>
        <taxon>Paenibacillus</taxon>
    </lineage>
</organism>